<evidence type="ECO:0000256" key="1">
    <source>
        <dbReference type="ARBA" id="ARBA00004167"/>
    </source>
</evidence>
<feature type="domain" description="Translocation and assembly module TamB C-terminal" evidence="6">
    <location>
        <begin position="991"/>
        <end position="1415"/>
    </location>
</feature>
<proteinExistence type="predicted"/>
<name>A0A3M0G9K0_9FLAO</name>
<dbReference type="GO" id="GO:0009306">
    <property type="term" value="P:protein secretion"/>
    <property type="evidence" value="ECO:0007669"/>
    <property type="project" value="InterPro"/>
</dbReference>
<dbReference type="GO" id="GO:0005886">
    <property type="term" value="C:plasma membrane"/>
    <property type="evidence" value="ECO:0007669"/>
    <property type="project" value="InterPro"/>
</dbReference>
<evidence type="ECO:0000256" key="2">
    <source>
        <dbReference type="ARBA" id="ARBA00022692"/>
    </source>
</evidence>
<dbReference type="InterPro" id="IPR007452">
    <property type="entry name" value="TamB_C"/>
</dbReference>
<feature type="compositionally biased region" description="Basic and acidic residues" evidence="5">
    <location>
        <begin position="1433"/>
        <end position="1448"/>
    </location>
</feature>
<dbReference type="Proteomes" id="UP000281985">
    <property type="component" value="Unassembled WGS sequence"/>
</dbReference>
<dbReference type="OrthoDB" id="680700at2"/>
<reference evidence="7 8" key="1">
    <citation type="submission" date="2018-10" db="EMBL/GenBank/DDBJ databases">
        <title>Dokdonia luteus sp. nov., isolated from sea water.</title>
        <authorList>
            <person name="Zhou L.Y."/>
            <person name="Du Z.J."/>
        </authorList>
    </citation>
    <scope>NUCLEOTIDE SEQUENCE [LARGE SCALE GENOMIC DNA]</scope>
    <source>
        <strain evidence="7 8">SH27</strain>
    </source>
</reference>
<accession>A0A3M0G9K0</accession>
<protein>
    <submittedName>
        <fullName evidence="7">Translocation/assembly module TamB</fullName>
    </submittedName>
</protein>
<keyword evidence="8" id="KW-1185">Reference proteome</keyword>
<evidence type="ECO:0000313" key="7">
    <source>
        <dbReference type="EMBL" id="RMB61098.1"/>
    </source>
</evidence>
<organism evidence="7 8">
    <name type="scientific">Dokdonia sinensis</name>
    <dbReference type="NCBI Taxonomy" id="2479847"/>
    <lineage>
        <taxon>Bacteria</taxon>
        <taxon>Pseudomonadati</taxon>
        <taxon>Bacteroidota</taxon>
        <taxon>Flavobacteriia</taxon>
        <taxon>Flavobacteriales</taxon>
        <taxon>Flavobacteriaceae</taxon>
        <taxon>Dokdonia</taxon>
    </lineage>
</organism>
<evidence type="ECO:0000256" key="5">
    <source>
        <dbReference type="SAM" id="MobiDB-lite"/>
    </source>
</evidence>
<gene>
    <name evidence="7" type="ORF">EAX61_05640</name>
</gene>
<keyword evidence="3" id="KW-1133">Transmembrane helix</keyword>
<evidence type="ECO:0000256" key="3">
    <source>
        <dbReference type="ARBA" id="ARBA00022989"/>
    </source>
</evidence>
<comment type="caution">
    <text evidence="7">The sequence shown here is derived from an EMBL/GenBank/DDBJ whole genome shotgun (WGS) entry which is preliminary data.</text>
</comment>
<dbReference type="EMBL" id="REFV01000004">
    <property type="protein sequence ID" value="RMB61098.1"/>
    <property type="molecule type" value="Genomic_DNA"/>
</dbReference>
<dbReference type="Pfam" id="PF04357">
    <property type="entry name" value="TamB"/>
    <property type="match status" value="1"/>
</dbReference>
<evidence type="ECO:0000256" key="4">
    <source>
        <dbReference type="ARBA" id="ARBA00023136"/>
    </source>
</evidence>
<keyword evidence="4" id="KW-0472">Membrane</keyword>
<evidence type="ECO:0000313" key="8">
    <source>
        <dbReference type="Proteomes" id="UP000281985"/>
    </source>
</evidence>
<keyword evidence="2" id="KW-0812">Transmembrane</keyword>
<feature type="region of interest" description="Disordered" evidence="5">
    <location>
        <begin position="1433"/>
        <end position="1456"/>
    </location>
</feature>
<comment type="subcellular location">
    <subcellularLocation>
        <location evidence="1">Membrane</location>
        <topology evidence="1">Single-pass membrane protein</topology>
    </subcellularLocation>
</comment>
<sequence length="1456" mass="161003">MLLLLFSIPSVQTRLAHFATSKINKQYNTDINIQRIGLKWNGDVNVKGVYIKDHKADTLIYARTLATSILSIKNVVDGTMELGSIDLEGVKFYIKKYEDDEVDNLSLFSRKFNTGQPPSGKVFLLSSPDIEIENGAFRFENEDLENPLVIDYRNINTDWQDFKLEGEAVDAYIDHLQFEARRGYQISDLKGQIHYDPELITLTDFDLKTENSAIVGTIKLDTRDGALDDFNTRVGVEAAFAKAEISTNDIRPFYDGLAPNKMLSLKGDLKGTLNDFNVPNLELTGLQNSKVYGDVNFKGLVESGDFEISGNYNLIQTNYFDLKALLPDVLSALPASLSRLGTVQLRGRNVVTQSSVDTKGTLSTGLGKATLDVTLDNIQNTEFTIYNGNVKLDNFNVGRFADVKSLGKTTLDLDVKGVGFIQDNLKTQLSGEISSVQFNDYTYRNITVFGNLKAPVFNGEIFVKDKNLNADLQGLIDVTKAVNNYDFTADISYADLNALNLVKDSVAILKGEVLMDMKGTGIDDAFGRISFTDASFQNINATYEFKDFEITSVFDDKRVRTIEINSPDIVSGTVTGVWDFREVVPLFKNAIGSLYTNYQPEITTEGQYMDFDFDIKNKIVEVFVPEIEFEPETIIRGSVVSNDSEFKLTFKSPKIEAFGRMAQAIEVKVDNKNPLFNTYVAADSIDAGFYAVSDFNLINVTLKDTLFMRSEFTGGKRNDDAFNLSLYHTINADGNSVLGFKKSEIEFKNNEWFINEANDKNNSVVFDNNFKDVDIKTLVLSHKDERIALKGQLRDSTYKNIEAKFTNVDLKKITPEIENIDLEGRVNGKLDLLQKNGAYYPNSSIIVDNIGVNGTILGILDLKVEGDTSLSSYDVRTVLKNDKLKSLSATGTINVSSYSTINLDVALKDFDLSPFNALGGDVITNIRGLASGNAIVKGDYKNPDINGNLTLENAGLKIPYLNTDYDFAGTSNIGLSKQKFIFKAVDLEDIKYKTRGILDGSISHTSFSDWKLDLGISTDRLLVLDTKEELEALYYGTGFIAGSASLKGPTDNLVIDVTAETEKGTKFYVPIDDSEAIGDNSYIHFLSPEEKEAKINGEVVQTARDNGLELNFDLDIDDDALIEIVVDKVNGSYLTGRGAGTIYMEINTNGKFNMWGDFVAYEGKFFFKYGGLVSKQFDVEPLGNIRWDGNPERALLDVKAVYRTNANPSILLETSSVNRKIPVEVVINLNGELIQPDIDFDINFPNSGSTVTSELEFLLQDRNTRELNAISLVSQSSFLSGASVSNVSNAALVNNAFETGSSILSGILFNNNGEVFDVGVDIVAADRDPNRQSAGRVGFTLSTQISNRVLINGKVGVPTGGVSESVIVGDVEVDFLLNEDGTLRAKVFNRQSDIQFIGETEGYTQGAGISYSVDFNTFKELINKIFKGKNKSVENELRERPSENEKIGPDGVTFKN</sequence>
<evidence type="ECO:0000259" key="6">
    <source>
        <dbReference type="Pfam" id="PF04357"/>
    </source>
</evidence>